<organism evidence="3 4">
    <name type="scientific">Coccomyxa subellipsoidea</name>
    <dbReference type="NCBI Taxonomy" id="248742"/>
    <lineage>
        <taxon>Eukaryota</taxon>
        <taxon>Viridiplantae</taxon>
        <taxon>Chlorophyta</taxon>
        <taxon>core chlorophytes</taxon>
        <taxon>Trebouxiophyceae</taxon>
        <taxon>Trebouxiophyceae incertae sedis</taxon>
        <taxon>Coccomyxaceae</taxon>
        <taxon>Coccomyxa</taxon>
    </lineage>
</organism>
<name>A0ABR2YU00_9CHLO</name>
<sequence length="1050" mass="114457">MATPRLGFRRRGTLISCSASPKVQNPFGSPKELDGLSKTLVDLPKAALYVGALVFVAAAGTIGSVIGTKAPESARNAGRIAGAAVGTVAGVAAVNSLQSKRVNAAGVLLYNACVDKEDPSTLTRDEVAAIGDRVGANLSVKLVDELKRIYDAYLESTVPPGDLPLKGDEADRIKAFKDAIGLADEDAAPVHIDVGRRIMRSRFEAGSRSGSSEQFRALQKLIYVSDLVFGAQKAAFLLPWRRVFNLSDSSLYVARRENAKALFRSFIESRGGVLQANRAALAELKALQDKVRLEDDIAAEAIKEAARAHVEAVLEKGIEATKKRTRVRDYSDVVKAVKEAIAYSKALASLADDPTLPKGLGPVSIFGGRLEGSGRELRDLFRIYLEESVRAAGEFTDSLEDDLADAQKILGLGPREAEDIRSEIVSKTYKRMLKELFTNGKLEAAPSKAEVLGDLCDRLNFDGEAAAQLHKQLYREKLTSLVEKKKLTDEDSAELDRLRRLLCIPKADVQQLHKDICGRLYQEVVEDAMRAGIDRFGFAEREAVERSRKELRLEPAAAAETLDSVARRAFLAFVSRSRTKSNRLDSAKELKALVFFSNIVVAPLLEDLKKDETDAQKAKQAEVEEAQKKIAEIMVKAQEEMDKEKAAEKGAESAPEADATAEDSTTVAEADTAEDAQADASAAPEEDAKEEDAAGKALEEEAEREAVATLRKSQEAAKDRESGEEVGSTGVVMRSQKEITLKSDLDAKDRLDIYRNFLLYCMSGDVVALPMGSTVVVERDSSEFARLSQLGDLLGLSAMEIGQVHSQLAEQAYRSQVQGALGSGVLSKEKADMLAEVRDKMGLSKEAAEKIIKGVQNQHLISGLQAAKATGALTLQKVLDMQEAGVEVESFVSEEMRMQMYSKEVAEVLSNGTGEFDSERLLEELPSQLHLPERRVKAAIEAQAGDRKRNVLVQAVSLLRQRKLDDVVKSLNNLLACNKAMPSDKPAEWREKEELQDLFSVYVGRESDADKAASVAAMLGIAEQEASSLKELVTSGQFKLEQEVEDDRFF</sequence>
<reference evidence="3 4" key="1">
    <citation type="journal article" date="2024" name="Nat. Commun.">
        <title>Phylogenomics reveals the evolutionary origins of lichenization in chlorophyte algae.</title>
        <authorList>
            <person name="Puginier C."/>
            <person name="Libourel C."/>
            <person name="Otte J."/>
            <person name="Skaloud P."/>
            <person name="Haon M."/>
            <person name="Grisel S."/>
            <person name="Petersen M."/>
            <person name="Berrin J.G."/>
            <person name="Delaux P.M."/>
            <person name="Dal Grande F."/>
            <person name="Keller J."/>
        </authorList>
    </citation>
    <scope>NUCLEOTIDE SEQUENCE [LARGE SCALE GENOMIC DNA]</scope>
    <source>
        <strain evidence="3 4">SAG 216-7</strain>
    </source>
</reference>
<dbReference type="PANTHER" id="PTHR34935:SF3">
    <property type="entry name" value="PROTEIN TIC110, CHLOROPLASTIC"/>
    <property type="match status" value="1"/>
</dbReference>
<proteinExistence type="predicted"/>
<keyword evidence="4" id="KW-1185">Reference proteome</keyword>
<gene>
    <name evidence="3" type="ORF">WJX75_006851</name>
</gene>
<dbReference type="EMBL" id="JALJOT010000005">
    <property type="protein sequence ID" value="KAK9915263.1"/>
    <property type="molecule type" value="Genomic_DNA"/>
</dbReference>
<feature type="transmembrane region" description="Helical" evidence="2">
    <location>
        <begin position="46"/>
        <end position="68"/>
    </location>
</feature>
<evidence type="ECO:0000256" key="2">
    <source>
        <dbReference type="SAM" id="Phobius"/>
    </source>
</evidence>
<protein>
    <submittedName>
        <fullName evidence="3">Uncharacterized protein</fullName>
    </submittedName>
</protein>
<dbReference type="Proteomes" id="UP001491310">
    <property type="component" value="Unassembled WGS sequence"/>
</dbReference>
<evidence type="ECO:0000256" key="1">
    <source>
        <dbReference type="SAM" id="MobiDB-lite"/>
    </source>
</evidence>
<feature type="compositionally biased region" description="Basic and acidic residues" evidence="1">
    <location>
        <begin position="639"/>
        <end position="651"/>
    </location>
</feature>
<dbReference type="Pfam" id="PF16940">
    <property type="entry name" value="Tic110"/>
    <property type="match status" value="1"/>
</dbReference>
<feature type="region of interest" description="Disordered" evidence="1">
    <location>
        <begin position="639"/>
        <end position="731"/>
    </location>
</feature>
<evidence type="ECO:0000313" key="4">
    <source>
        <dbReference type="Proteomes" id="UP001491310"/>
    </source>
</evidence>
<dbReference type="InterPro" id="IPR031610">
    <property type="entry name" value="TIC110"/>
</dbReference>
<keyword evidence="2" id="KW-1133">Transmembrane helix</keyword>
<feature type="compositionally biased region" description="Basic and acidic residues" evidence="1">
    <location>
        <begin position="712"/>
        <end position="723"/>
    </location>
</feature>
<dbReference type="PANTHER" id="PTHR34935">
    <property type="entry name" value="PROTEIN TIC110, CHLOROPLASTIC"/>
    <property type="match status" value="1"/>
</dbReference>
<evidence type="ECO:0000313" key="3">
    <source>
        <dbReference type="EMBL" id="KAK9915263.1"/>
    </source>
</evidence>
<keyword evidence="2" id="KW-0472">Membrane</keyword>
<keyword evidence="2" id="KW-0812">Transmembrane</keyword>
<comment type="caution">
    <text evidence="3">The sequence shown here is derived from an EMBL/GenBank/DDBJ whole genome shotgun (WGS) entry which is preliminary data.</text>
</comment>
<accession>A0ABR2YU00</accession>
<feature type="compositionally biased region" description="Low complexity" evidence="1">
    <location>
        <begin position="652"/>
        <end position="670"/>
    </location>
</feature>